<dbReference type="AlphaFoldDB" id="U1WY32"/>
<dbReference type="HOGENOM" id="CLU_3021774_0_0_9"/>
<keyword evidence="1" id="KW-0812">Transmembrane</keyword>
<keyword evidence="1" id="KW-1133">Transmembrane helix</keyword>
<comment type="caution">
    <text evidence="2">The sequence shown here is derived from an EMBL/GenBank/DDBJ whole genome shotgun (WGS) entry which is preliminary data.</text>
</comment>
<gene>
    <name evidence="2" type="ORF">HMPREF0083_04322</name>
</gene>
<dbReference type="Proteomes" id="UP000016511">
    <property type="component" value="Unassembled WGS sequence"/>
</dbReference>
<organism evidence="2 3">
    <name type="scientific">Aneurinibacillus aneurinilyticus ATCC 12856</name>
    <dbReference type="NCBI Taxonomy" id="649747"/>
    <lineage>
        <taxon>Bacteria</taxon>
        <taxon>Bacillati</taxon>
        <taxon>Bacillota</taxon>
        <taxon>Bacilli</taxon>
        <taxon>Bacillales</taxon>
        <taxon>Paenibacillaceae</taxon>
        <taxon>Aneurinibacillus group</taxon>
        <taxon>Aneurinibacillus</taxon>
    </lineage>
</organism>
<feature type="transmembrane region" description="Helical" evidence="1">
    <location>
        <begin position="24"/>
        <end position="49"/>
    </location>
</feature>
<name>U1WY32_ANEAE</name>
<dbReference type="STRING" id="649747.HMPREF0083_04322"/>
<reference evidence="2 3" key="1">
    <citation type="submission" date="2013-08" db="EMBL/GenBank/DDBJ databases">
        <authorList>
            <person name="Weinstock G."/>
            <person name="Sodergren E."/>
            <person name="Wylie T."/>
            <person name="Fulton L."/>
            <person name="Fulton R."/>
            <person name="Fronick C."/>
            <person name="O'Laughlin M."/>
            <person name="Godfrey J."/>
            <person name="Miner T."/>
            <person name="Herter B."/>
            <person name="Appelbaum E."/>
            <person name="Cordes M."/>
            <person name="Lek S."/>
            <person name="Wollam A."/>
            <person name="Pepin K.H."/>
            <person name="Palsikar V.B."/>
            <person name="Mitreva M."/>
            <person name="Wilson R.K."/>
        </authorList>
    </citation>
    <scope>NUCLEOTIDE SEQUENCE [LARGE SCALE GENOMIC DNA]</scope>
    <source>
        <strain evidence="2 3">ATCC 12856</strain>
    </source>
</reference>
<dbReference type="EMBL" id="AWSJ01000260">
    <property type="protein sequence ID" value="ERI07600.1"/>
    <property type="molecule type" value="Genomic_DNA"/>
</dbReference>
<proteinExistence type="predicted"/>
<keyword evidence="3" id="KW-1185">Reference proteome</keyword>
<evidence type="ECO:0000313" key="2">
    <source>
        <dbReference type="EMBL" id="ERI07600.1"/>
    </source>
</evidence>
<keyword evidence="1" id="KW-0472">Membrane</keyword>
<evidence type="ECO:0000313" key="3">
    <source>
        <dbReference type="Proteomes" id="UP000016511"/>
    </source>
</evidence>
<protein>
    <submittedName>
        <fullName evidence="2">Uncharacterized protein</fullName>
    </submittedName>
</protein>
<accession>U1WY32</accession>
<sequence>MGKYKNEVKQKPIDVFDEKSQRSFLFFFIMGGLVIIFYMACLGISTIGASKFSFK</sequence>
<evidence type="ECO:0000256" key="1">
    <source>
        <dbReference type="SAM" id="Phobius"/>
    </source>
</evidence>